<name>A0A5B7FJF0_PORTR</name>
<organism evidence="2 3">
    <name type="scientific">Portunus trituberculatus</name>
    <name type="common">Swimming crab</name>
    <name type="synonym">Neptunus trituberculatus</name>
    <dbReference type="NCBI Taxonomy" id="210409"/>
    <lineage>
        <taxon>Eukaryota</taxon>
        <taxon>Metazoa</taxon>
        <taxon>Ecdysozoa</taxon>
        <taxon>Arthropoda</taxon>
        <taxon>Crustacea</taxon>
        <taxon>Multicrustacea</taxon>
        <taxon>Malacostraca</taxon>
        <taxon>Eumalacostraca</taxon>
        <taxon>Eucarida</taxon>
        <taxon>Decapoda</taxon>
        <taxon>Pleocyemata</taxon>
        <taxon>Brachyura</taxon>
        <taxon>Eubrachyura</taxon>
        <taxon>Portunoidea</taxon>
        <taxon>Portunidae</taxon>
        <taxon>Portuninae</taxon>
        <taxon>Portunus</taxon>
    </lineage>
</organism>
<sequence>MVRKGLTRGRTRQTNSGTGSVMKQEQGGAQHGRKKAAARIGGARRATWRGGAGQHGWDWR</sequence>
<keyword evidence="3" id="KW-1185">Reference proteome</keyword>
<dbReference type="EMBL" id="VSRR010006565">
    <property type="protein sequence ID" value="MPC45088.1"/>
    <property type="molecule type" value="Genomic_DNA"/>
</dbReference>
<evidence type="ECO:0000313" key="3">
    <source>
        <dbReference type="Proteomes" id="UP000324222"/>
    </source>
</evidence>
<comment type="caution">
    <text evidence="2">The sequence shown here is derived from an EMBL/GenBank/DDBJ whole genome shotgun (WGS) entry which is preliminary data.</text>
</comment>
<feature type="region of interest" description="Disordered" evidence="1">
    <location>
        <begin position="1"/>
        <end position="60"/>
    </location>
</feature>
<feature type="compositionally biased region" description="Basic residues" evidence="1">
    <location>
        <begin position="1"/>
        <end position="11"/>
    </location>
</feature>
<accession>A0A5B7FJF0</accession>
<proteinExistence type="predicted"/>
<evidence type="ECO:0000313" key="2">
    <source>
        <dbReference type="EMBL" id="MPC45088.1"/>
    </source>
</evidence>
<dbReference type="Proteomes" id="UP000324222">
    <property type="component" value="Unassembled WGS sequence"/>
</dbReference>
<reference evidence="2 3" key="1">
    <citation type="submission" date="2019-05" db="EMBL/GenBank/DDBJ databases">
        <title>Another draft genome of Portunus trituberculatus and its Hox gene families provides insights of decapod evolution.</title>
        <authorList>
            <person name="Jeong J.-H."/>
            <person name="Song I."/>
            <person name="Kim S."/>
            <person name="Choi T."/>
            <person name="Kim D."/>
            <person name="Ryu S."/>
            <person name="Kim W."/>
        </authorList>
    </citation>
    <scope>NUCLEOTIDE SEQUENCE [LARGE SCALE GENOMIC DNA]</scope>
    <source>
        <tissue evidence="2">Muscle</tissue>
    </source>
</reference>
<feature type="compositionally biased region" description="Polar residues" evidence="1">
    <location>
        <begin position="12"/>
        <end position="23"/>
    </location>
</feature>
<evidence type="ECO:0000256" key="1">
    <source>
        <dbReference type="SAM" id="MobiDB-lite"/>
    </source>
</evidence>
<feature type="compositionally biased region" description="Low complexity" evidence="1">
    <location>
        <begin position="38"/>
        <end position="49"/>
    </location>
</feature>
<gene>
    <name evidence="2" type="ORF">E2C01_038771</name>
</gene>
<protein>
    <submittedName>
        <fullName evidence="2">Uncharacterized protein</fullName>
    </submittedName>
</protein>
<dbReference type="AlphaFoldDB" id="A0A5B7FJF0"/>